<organism evidence="1 2">
    <name type="scientific">Nostoc favosum CHAB5714</name>
    <dbReference type="NCBI Taxonomy" id="2780399"/>
    <lineage>
        <taxon>Bacteria</taxon>
        <taxon>Bacillati</taxon>
        <taxon>Cyanobacteriota</taxon>
        <taxon>Cyanophyceae</taxon>
        <taxon>Nostocales</taxon>
        <taxon>Nostocaceae</taxon>
        <taxon>Nostoc</taxon>
        <taxon>Nostoc favosum</taxon>
    </lineage>
</organism>
<reference evidence="1 2" key="1">
    <citation type="journal article" date="2021" name="Microorganisms">
        <title>Genome Evolution of Filamentous Cyanobacterium Nostoc Species: From Facultative Symbiosis to Free Living.</title>
        <authorList>
            <person name="Huo D."/>
            <person name="Li H."/>
            <person name="Cai F."/>
            <person name="Guo X."/>
            <person name="Qiao Z."/>
            <person name="Wang W."/>
            <person name="Yu G."/>
            <person name="Li R."/>
        </authorList>
    </citation>
    <scope>NUCLEOTIDE SEQUENCE [LARGE SCALE GENOMIC DNA]</scope>
    <source>
        <strain evidence="1 2">CHAB 5714</strain>
    </source>
</reference>
<comment type="caution">
    <text evidence="1">The sequence shown here is derived from an EMBL/GenBank/DDBJ whole genome shotgun (WGS) entry which is preliminary data.</text>
</comment>
<sequence length="58" mass="6497">MPAALGRSRKALPEYLPNPPVACVIADADQIVPQGKDIQKHQPSIILRLVRWLFTHLL</sequence>
<dbReference type="RefSeq" id="WP_229486146.1">
    <property type="nucleotide sequence ID" value="NZ_JAIVFQ010000026.1"/>
</dbReference>
<accession>A0ABS8IAJ9</accession>
<evidence type="ECO:0000313" key="2">
    <source>
        <dbReference type="Proteomes" id="UP001199525"/>
    </source>
</evidence>
<gene>
    <name evidence="1" type="ORF">LC586_18265</name>
</gene>
<name>A0ABS8IAJ9_9NOSO</name>
<proteinExistence type="predicted"/>
<evidence type="ECO:0000313" key="1">
    <source>
        <dbReference type="EMBL" id="MCC5601095.1"/>
    </source>
</evidence>
<protein>
    <submittedName>
        <fullName evidence="1">Uncharacterized protein</fullName>
    </submittedName>
</protein>
<dbReference type="EMBL" id="JAIVFQ010000026">
    <property type="protein sequence ID" value="MCC5601095.1"/>
    <property type="molecule type" value="Genomic_DNA"/>
</dbReference>
<keyword evidence="2" id="KW-1185">Reference proteome</keyword>
<dbReference type="Proteomes" id="UP001199525">
    <property type="component" value="Unassembled WGS sequence"/>
</dbReference>